<dbReference type="GO" id="GO:0005886">
    <property type="term" value="C:plasma membrane"/>
    <property type="evidence" value="ECO:0007669"/>
    <property type="project" value="UniProtKB-UniRule"/>
</dbReference>
<evidence type="ECO:0000256" key="6">
    <source>
        <dbReference type="ARBA" id="ARBA00023316"/>
    </source>
</evidence>
<dbReference type="STRING" id="1618408.UU23_C0004G0049"/>
<evidence type="ECO:0000256" key="5">
    <source>
        <dbReference type="ARBA" id="ARBA00023239"/>
    </source>
</evidence>
<dbReference type="HAMAP" id="MF_02065">
    <property type="entry name" value="MltG"/>
    <property type="match status" value="1"/>
</dbReference>
<dbReference type="InterPro" id="IPR003770">
    <property type="entry name" value="MLTG-like"/>
</dbReference>
<dbReference type="Gene3D" id="3.30.1490.480">
    <property type="entry name" value="Endolytic murein transglycosylase"/>
    <property type="match status" value="1"/>
</dbReference>
<dbReference type="PANTHER" id="PTHR30518:SF2">
    <property type="entry name" value="ENDOLYTIC MUREIN TRANSGLYCOSYLASE"/>
    <property type="match status" value="1"/>
</dbReference>
<proteinExistence type="inferred from homology"/>
<dbReference type="Gene3D" id="3.30.160.60">
    <property type="entry name" value="Classic Zinc Finger"/>
    <property type="match status" value="1"/>
</dbReference>
<dbReference type="GO" id="GO:0008932">
    <property type="term" value="F:lytic endotransglycosylase activity"/>
    <property type="evidence" value="ECO:0007669"/>
    <property type="project" value="UniProtKB-UniRule"/>
</dbReference>
<dbReference type="PANTHER" id="PTHR30518">
    <property type="entry name" value="ENDOLYTIC MUREIN TRANSGLYCOSYLASE"/>
    <property type="match status" value="1"/>
</dbReference>
<comment type="catalytic activity">
    <reaction evidence="7">
        <text>a peptidoglycan chain = a peptidoglycan chain with N-acetyl-1,6-anhydromuramyl-[peptide] at the reducing end + a peptidoglycan chain with N-acetylglucosamine at the non-reducing end.</text>
        <dbReference type="EC" id="4.2.2.29"/>
    </reaction>
</comment>
<name>A0A0G0WRS3_9BACT</name>
<evidence type="ECO:0000256" key="1">
    <source>
        <dbReference type="ARBA" id="ARBA00022475"/>
    </source>
</evidence>
<dbReference type="GO" id="GO:0071555">
    <property type="term" value="P:cell wall organization"/>
    <property type="evidence" value="ECO:0007669"/>
    <property type="project" value="UniProtKB-KW"/>
</dbReference>
<keyword evidence="3 7" id="KW-1133">Transmembrane helix</keyword>
<evidence type="ECO:0000256" key="3">
    <source>
        <dbReference type="ARBA" id="ARBA00022989"/>
    </source>
</evidence>
<dbReference type="EMBL" id="LBZV01000004">
    <property type="protein sequence ID" value="KKR78067.1"/>
    <property type="molecule type" value="Genomic_DNA"/>
</dbReference>
<keyword evidence="1 7" id="KW-1003">Cell membrane</keyword>
<dbReference type="EC" id="4.2.2.29" evidence="7"/>
<organism evidence="8 9">
    <name type="scientific">Candidatus Curtissbacteria bacterium GW2011_GWA1_40_9</name>
    <dbReference type="NCBI Taxonomy" id="1618408"/>
    <lineage>
        <taxon>Bacteria</taxon>
        <taxon>Candidatus Curtissiibacteriota</taxon>
    </lineage>
</organism>
<evidence type="ECO:0000313" key="9">
    <source>
        <dbReference type="Proteomes" id="UP000034292"/>
    </source>
</evidence>
<feature type="site" description="Important for catalytic activity" evidence="7">
    <location>
        <position position="217"/>
    </location>
</feature>
<keyword evidence="4 7" id="KW-0472">Membrane</keyword>
<evidence type="ECO:0000256" key="7">
    <source>
        <dbReference type="HAMAP-Rule" id="MF_02065"/>
    </source>
</evidence>
<dbReference type="GO" id="GO:0009252">
    <property type="term" value="P:peptidoglycan biosynthetic process"/>
    <property type="evidence" value="ECO:0007669"/>
    <property type="project" value="UniProtKB-UniRule"/>
</dbReference>
<gene>
    <name evidence="7" type="primary">mltG</name>
    <name evidence="8" type="ORF">UU23_C0004G0049</name>
</gene>
<keyword evidence="6 7" id="KW-0961">Cell wall biogenesis/degradation</keyword>
<reference evidence="8 9" key="1">
    <citation type="journal article" date="2015" name="Nature">
        <title>rRNA introns, odd ribosomes, and small enigmatic genomes across a large radiation of phyla.</title>
        <authorList>
            <person name="Brown C.T."/>
            <person name="Hug L.A."/>
            <person name="Thomas B.C."/>
            <person name="Sharon I."/>
            <person name="Castelle C.J."/>
            <person name="Singh A."/>
            <person name="Wilkins M.J."/>
            <person name="Williams K.H."/>
            <person name="Banfield J.F."/>
        </authorList>
    </citation>
    <scope>NUCLEOTIDE SEQUENCE [LARGE SCALE GENOMIC DNA]</scope>
</reference>
<comment type="function">
    <text evidence="7">Functions as a peptidoglycan terminase that cleaves nascent peptidoglycan strands endolytically to terminate their elongation.</text>
</comment>
<keyword evidence="2 7" id="KW-0812">Transmembrane</keyword>
<evidence type="ECO:0000256" key="2">
    <source>
        <dbReference type="ARBA" id="ARBA00022692"/>
    </source>
</evidence>
<comment type="similarity">
    <text evidence="7">Belongs to the transglycosylase MltG family.</text>
</comment>
<keyword evidence="5 7" id="KW-0456">Lyase</keyword>
<evidence type="ECO:0000313" key="8">
    <source>
        <dbReference type="EMBL" id="KKR78067.1"/>
    </source>
</evidence>
<dbReference type="Proteomes" id="UP000034292">
    <property type="component" value="Unassembled WGS sequence"/>
</dbReference>
<protein>
    <recommendedName>
        <fullName evidence="7">Endolytic murein transglycosylase</fullName>
        <ecNumber evidence="7">4.2.2.29</ecNumber>
    </recommendedName>
    <alternativeName>
        <fullName evidence="7">Peptidoglycan lytic transglycosylase</fullName>
    </alternativeName>
    <alternativeName>
        <fullName evidence="7">Peptidoglycan polymerization terminase</fullName>
    </alternativeName>
</protein>
<dbReference type="AlphaFoldDB" id="A0A0G0WRS3"/>
<dbReference type="Pfam" id="PF02618">
    <property type="entry name" value="YceG"/>
    <property type="match status" value="1"/>
</dbReference>
<accession>A0A0G0WRS3</accession>
<dbReference type="NCBIfam" id="TIGR00247">
    <property type="entry name" value="endolytic transglycosylase MltG"/>
    <property type="match status" value="1"/>
</dbReference>
<comment type="caution">
    <text evidence="8">The sequence shown here is derived from an EMBL/GenBank/DDBJ whole genome shotgun (WGS) entry which is preliminary data.</text>
</comment>
<sequence length="336" mass="37977">MMPTIKLTKKTLIFATFFLALVLTPVFLNQYYNLQLAPILTMTNAEEKIFIVTPGQSITVIADNLREEKLIKNAFAFRLLIAQMGIGRSIQAGDFRLNPSMSSREIALELTHGAIDIWITLPEGLRIEEQAAIIEEKLKFGGNKSYNFDKKEYIKLADEGYMFPDTYLIPKDATAQIVANQLRSTFTSKVEQSIIGNLKTSSSLEEVVTIASLIEREAKTAQEKPIIAGIISNRIKLGMLLQIDATVQYIKGYDSNENTWWPQVTRDDYTRGKSPYNTYTNLGLPPAPIANPGIDSIRAALEPQETEYLYYIHDTEGKVHFAKTVEEHNRNVRDYL</sequence>
<evidence type="ECO:0000256" key="4">
    <source>
        <dbReference type="ARBA" id="ARBA00023136"/>
    </source>
</evidence>
<dbReference type="CDD" id="cd08010">
    <property type="entry name" value="MltG_like"/>
    <property type="match status" value="1"/>
</dbReference>
<dbReference type="PATRIC" id="fig|1618408.3.peg.294"/>